<protein>
    <submittedName>
        <fullName evidence="1">Uncharacterized protein</fullName>
    </submittedName>
</protein>
<name>A0A0W0GLC4_9CHLR</name>
<dbReference type="AlphaFoldDB" id="A0A0W0GLC4"/>
<reference evidence="1 2" key="1">
    <citation type="submission" date="2015-06" db="EMBL/GenBank/DDBJ databases">
        <title>Genome sequence of the organohalide-respiring Dehalogenimonas alkenigignens type strain (IP3-3T).</title>
        <authorList>
            <person name="Key T.A."/>
            <person name="Richmond D.P."/>
            <person name="Bowman K.S."/>
            <person name="Cho Y.-J."/>
            <person name="Chun J."/>
            <person name="da Costa M.S."/>
            <person name="Rainey F.A."/>
            <person name="Moe W.M."/>
        </authorList>
    </citation>
    <scope>NUCLEOTIDE SEQUENCE [LARGE SCALE GENOMIC DNA]</scope>
    <source>
        <strain evidence="1 2">IP3-3</strain>
    </source>
</reference>
<evidence type="ECO:0000313" key="2">
    <source>
        <dbReference type="Proteomes" id="UP000053947"/>
    </source>
</evidence>
<proteinExistence type="predicted"/>
<dbReference type="Proteomes" id="UP000053947">
    <property type="component" value="Unassembled WGS sequence"/>
</dbReference>
<gene>
    <name evidence="1" type="ORF">DEALK_02520</name>
</gene>
<organism evidence="1 2">
    <name type="scientific">Dehalogenimonas alkenigignens</name>
    <dbReference type="NCBI Taxonomy" id="1217799"/>
    <lineage>
        <taxon>Bacteria</taxon>
        <taxon>Bacillati</taxon>
        <taxon>Chloroflexota</taxon>
        <taxon>Dehalococcoidia</taxon>
        <taxon>Dehalococcoidales</taxon>
        <taxon>Dehalococcoidaceae</taxon>
        <taxon>Dehalogenimonas</taxon>
    </lineage>
</organism>
<keyword evidence="2" id="KW-1185">Reference proteome</keyword>
<comment type="caution">
    <text evidence="1">The sequence shown here is derived from an EMBL/GenBank/DDBJ whole genome shotgun (WGS) entry which is preliminary data.</text>
</comment>
<dbReference type="EMBL" id="LFDV01000001">
    <property type="protein sequence ID" value="KTB49339.1"/>
    <property type="molecule type" value="Genomic_DNA"/>
</dbReference>
<dbReference type="RefSeq" id="WP_058437961.1">
    <property type="nucleotide sequence ID" value="NZ_KQ758903.1"/>
</dbReference>
<sequence length="124" mass="14037">MIQLVNKGLYHLEEMDDASKFLILALDDERRVYIWETAGGIKIRLAPKQPVKTLCTLAAGKYRIYRVQDEPGLASQLHLELLVGEGLWQGFLLPEGWPEDLETKPMVPVEETITKNFTSVLSPT</sequence>
<accession>A0A0W0GLC4</accession>
<evidence type="ECO:0000313" key="1">
    <source>
        <dbReference type="EMBL" id="KTB49339.1"/>
    </source>
</evidence>